<dbReference type="PATRIC" id="fig|1114964.3.peg.2715"/>
<dbReference type="Proteomes" id="UP000015524">
    <property type="component" value="Unassembled WGS sequence"/>
</dbReference>
<comment type="caution">
    <text evidence="2">The sequence shown here is derived from an EMBL/GenBank/DDBJ whole genome shotgun (WGS) entry which is preliminary data.</text>
</comment>
<name>T0HKZ0_9SPHN</name>
<evidence type="ECO:0000256" key="1">
    <source>
        <dbReference type="SAM" id="SignalP"/>
    </source>
</evidence>
<accession>T0HKZ0</accession>
<proteinExistence type="predicted"/>
<sequence>MEFAMLRILFPILAIAAMVPVAGSALAQDDAATPAAAPLTPKVGQVVRDAKGRRLAAIESIRGDSVYVIMDMRMYRIPTSTLSMGEKGLQTSLNRSDIN</sequence>
<organism evidence="2 3">
    <name type="scientific">Sphingobium baderi LL03</name>
    <dbReference type="NCBI Taxonomy" id="1114964"/>
    <lineage>
        <taxon>Bacteria</taxon>
        <taxon>Pseudomonadati</taxon>
        <taxon>Pseudomonadota</taxon>
        <taxon>Alphaproteobacteria</taxon>
        <taxon>Sphingomonadales</taxon>
        <taxon>Sphingomonadaceae</taxon>
        <taxon>Sphingobium</taxon>
    </lineage>
</organism>
<gene>
    <name evidence="2" type="ORF">L485_13855</name>
</gene>
<evidence type="ECO:0000313" key="3">
    <source>
        <dbReference type="Proteomes" id="UP000015524"/>
    </source>
</evidence>
<feature type="signal peptide" evidence="1">
    <location>
        <begin position="1"/>
        <end position="27"/>
    </location>
</feature>
<dbReference type="AlphaFoldDB" id="T0HKZ0"/>
<dbReference type="EMBL" id="ATIB01000071">
    <property type="protein sequence ID" value="EQA99994.1"/>
    <property type="molecule type" value="Genomic_DNA"/>
</dbReference>
<evidence type="ECO:0008006" key="4">
    <source>
        <dbReference type="Google" id="ProtNLM"/>
    </source>
</evidence>
<keyword evidence="1" id="KW-0732">Signal</keyword>
<feature type="chain" id="PRO_5004563746" description="PRC-barrel domain-containing protein" evidence="1">
    <location>
        <begin position="28"/>
        <end position="99"/>
    </location>
</feature>
<protein>
    <recommendedName>
        <fullName evidence="4">PRC-barrel domain-containing protein</fullName>
    </recommendedName>
</protein>
<evidence type="ECO:0000313" key="2">
    <source>
        <dbReference type="EMBL" id="EQA99994.1"/>
    </source>
</evidence>
<reference evidence="2 3" key="1">
    <citation type="journal article" date="2013" name="Genome Announc.">
        <title>Draft Genome Sequence of a Hexachlorocyclohexane-Degrading Bacterium, Sphingobium baderi Strain LL03T.</title>
        <authorList>
            <person name="Kaur J."/>
            <person name="Verma H."/>
            <person name="Tripathi C."/>
            <person name="Khurana J.P."/>
            <person name="Lal R."/>
        </authorList>
    </citation>
    <scope>NUCLEOTIDE SEQUENCE [LARGE SCALE GENOMIC DNA]</scope>
    <source>
        <strain evidence="2 3">LL03</strain>
    </source>
</reference>
<keyword evidence="3" id="KW-1185">Reference proteome</keyword>